<sequence>MNGRNIHHESAADGYAQGPSGNLAAKPAVILRWRPTQILNWSLEHSRRTGLLYLESNQRHSCVPIA</sequence>
<dbReference type="EMBL" id="CP036339">
    <property type="protein sequence ID" value="QDT73626.1"/>
    <property type="molecule type" value="Genomic_DNA"/>
</dbReference>
<dbReference type="Proteomes" id="UP000317909">
    <property type="component" value="Chromosome"/>
</dbReference>
<organism evidence="1 2">
    <name type="scientific">Lacipirellula limnantheis</name>
    <dbReference type="NCBI Taxonomy" id="2528024"/>
    <lineage>
        <taxon>Bacteria</taxon>
        <taxon>Pseudomonadati</taxon>
        <taxon>Planctomycetota</taxon>
        <taxon>Planctomycetia</taxon>
        <taxon>Pirellulales</taxon>
        <taxon>Lacipirellulaceae</taxon>
        <taxon>Lacipirellula</taxon>
    </lineage>
</organism>
<evidence type="ECO:0000313" key="1">
    <source>
        <dbReference type="EMBL" id="QDT73626.1"/>
    </source>
</evidence>
<proteinExistence type="predicted"/>
<evidence type="ECO:0000313" key="2">
    <source>
        <dbReference type="Proteomes" id="UP000317909"/>
    </source>
</evidence>
<accession>A0A517TZ31</accession>
<dbReference type="KEGG" id="llh:I41_28150"/>
<reference evidence="1 2" key="1">
    <citation type="submission" date="2019-02" db="EMBL/GenBank/DDBJ databases">
        <title>Deep-cultivation of Planctomycetes and their phenomic and genomic characterization uncovers novel biology.</title>
        <authorList>
            <person name="Wiegand S."/>
            <person name="Jogler M."/>
            <person name="Boedeker C."/>
            <person name="Pinto D."/>
            <person name="Vollmers J."/>
            <person name="Rivas-Marin E."/>
            <person name="Kohn T."/>
            <person name="Peeters S.H."/>
            <person name="Heuer A."/>
            <person name="Rast P."/>
            <person name="Oberbeckmann S."/>
            <person name="Bunk B."/>
            <person name="Jeske O."/>
            <person name="Meyerdierks A."/>
            <person name="Storesund J.E."/>
            <person name="Kallscheuer N."/>
            <person name="Luecker S."/>
            <person name="Lage O.M."/>
            <person name="Pohl T."/>
            <person name="Merkel B.J."/>
            <person name="Hornburger P."/>
            <person name="Mueller R.-W."/>
            <person name="Bruemmer F."/>
            <person name="Labrenz M."/>
            <person name="Spormann A.M."/>
            <person name="Op den Camp H."/>
            <person name="Overmann J."/>
            <person name="Amann R."/>
            <person name="Jetten M.S.M."/>
            <person name="Mascher T."/>
            <person name="Medema M.H."/>
            <person name="Devos D.P."/>
            <person name="Kaster A.-K."/>
            <person name="Ovreas L."/>
            <person name="Rohde M."/>
            <person name="Galperin M.Y."/>
            <person name="Jogler C."/>
        </authorList>
    </citation>
    <scope>NUCLEOTIDE SEQUENCE [LARGE SCALE GENOMIC DNA]</scope>
    <source>
        <strain evidence="1 2">I41</strain>
    </source>
</reference>
<keyword evidence="2" id="KW-1185">Reference proteome</keyword>
<gene>
    <name evidence="1" type="ORF">I41_28150</name>
</gene>
<dbReference type="AlphaFoldDB" id="A0A517TZ31"/>
<name>A0A517TZ31_9BACT</name>
<protein>
    <submittedName>
        <fullName evidence="1">Uncharacterized protein</fullName>
    </submittedName>
</protein>